<gene>
    <name evidence="1" type="ORF">T190423A01A_10242</name>
</gene>
<evidence type="ECO:0000313" key="2">
    <source>
        <dbReference type="Proteomes" id="UP001497527"/>
    </source>
</evidence>
<dbReference type="Proteomes" id="UP001497527">
    <property type="component" value="Unassembled WGS sequence"/>
</dbReference>
<evidence type="ECO:0008006" key="3">
    <source>
        <dbReference type="Google" id="ProtNLM"/>
    </source>
</evidence>
<sequence length="177" mass="19310">MCVICVKPNCFLNRILKMKLNQIFTLSILCLALTSCVTLQPATAIKKGDIKNYKYIYISQTKSLTSSTGTSINGQYYSTSKSVNPKDVIAGILVKEGYILVPELKNDISDETLIVNYGESGRRSTGLGGYTIEVTIQFISTTNSLVCSCTAEGQGSTEADDIRQAITRCLNKIVTNK</sequence>
<reference evidence="1 2" key="1">
    <citation type="submission" date="2024-05" db="EMBL/GenBank/DDBJ databases">
        <authorList>
            <person name="Duchaud E."/>
        </authorList>
    </citation>
    <scope>NUCLEOTIDE SEQUENCE [LARGE SCALE GENOMIC DNA]</scope>
    <source>
        <strain evidence="1">Ena-SAMPLE-TAB-13-05-2024-13:56:06:370-140308</strain>
    </source>
</reference>
<comment type="caution">
    <text evidence="1">The sequence shown here is derived from an EMBL/GenBank/DDBJ whole genome shotgun (WGS) entry which is preliminary data.</text>
</comment>
<accession>A0ABM9P7Z1</accession>
<name>A0ABM9P7Z1_9FLAO</name>
<proteinExistence type="predicted"/>
<evidence type="ECO:0000313" key="1">
    <source>
        <dbReference type="EMBL" id="CAL2101679.1"/>
    </source>
</evidence>
<dbReference type="EMBL" id="CAXJIO010000010">
    <property type="protein sequence ID" value="CAL2101679.1"/>
    <property type="molecule type" value="Genomic_DNA"/>
</dbReference>
<organism evidence="1 2">
    <name type="scientific">Tenacibaculum polynesiense</name>
    <dbReference type="NCBI Taxonomy" id="3137857"/>
    <lineage>
        <taxon>Bacteria</taxon>
        <taxon>Pseudomonadati</taxon>
        <taxon>Bacteroidota</taxon>
        <taxon>Flavobacteriia</taxon>
        <taxon>Flavobacteriales</taxon>
        <taxon>Flavobacteriaceae</taxon>
        <taxon>Tenacibaculum</taxon>
    </lineage>
</organism>
<keyword evidence="2" id="KW-1185">Reference proteome</keyword>
<protein>
    <recommendedName>
        <fullName evidence="3">DUF4136 domain-containing protein</fullName>
    </recommendedName>
</protein>